<feature type="coiled-coil region" evidence="1">
    <location>
        <begin position="594"/>
        <end position="648"/>
    </location>
</feature>
<dbReference type="AlphaFoldDB" id="K2M9V3"/>
<keyword evidence="3" id="KW-1133">Transmembrane helix</keyword>
<keyword evidence="3" id="KW-0472">Membrane</keyword>
<dbReference type="RefSeq" id="WP_008598110.1">
    <property type="nucleotide sequence ID" value="NZ_AMRM01000019.1"/>
</dbReference>
<dbReference type="OrthoDB" id="8477685at2"/>
<evidence type="ECO:0000313" key="4">
    <source>
        <dbReference type="EMBL" id="EKF17795.1"/>
    </source>
</evidence>
<dbReference type="PATRIC" id="fig|391937.3.peg.3313"/>
<feature type="compositionally biased region" description="Low complexity" evidence="2">
    <location>
        <begin position="676"/>
        <end position="687"/>
    </location>
</feature>
<dbReference type="Proteomes" id="UP000006786">
    <property type="component" value="Unassembled WGS sequence"/>
</dbReference>
<gene>
    <name evidence="4" type="ORF">NA2_16133</name>
</gene>
<keyword evidence="1" id="KW-0175">Coiled coil</keyword>
<feature type="transmembrane region" description="Helical" evidence="3">
    <location>
        <begin position="34"/>
        <end position="57"/>
    </location>
</feature>
<feature type="coiled-coil region" evidence="1">
    <location>
        <begin position="507"/>
        <end position="551"/>
    </location>
</feature>
<evidence type="ECO:0000256" key="1">
    <source>
        <dbReference type="SAM" id="Coils"/>
    </source>
</evidence>
<proteinExistence type="predicted"/>
<evidence type="ECO:0000313" key="5">
    <source>
        <dbReference type="Proteomes" id="UP000006786"/>
    </source>
</evidence>
<dbReference type="STRING" id="391937.NA2_16133"/>
<protein>
    <recommendedName>
        <fullName evidence="6">TIGR02302 family protein</fullName>
    </recommendedName>
</protein>
<evidence type="ECO:0000256" key="3">
    <source>
        <dbReference type="SAM" id="Phobius"/>
    </source>
</evidence>
<dbReference type="Pfam" id="PF13779">
    <property type="entry name" value="DUF4175"/>
    <property type="match status" value="1"/>
</dbReference>
<evidence type="ECO:0008006" key="6">
    <source>
        <dbReference type="Google" id="ProtNLM"/>
    </source>
</evidence>
<comment type="caution">
    <text evidence="4">The sequence shown here is derived from an EMBL/GenBank/DDBJ whole genome shotgun (WGS) entry which is preliminary data.</text>
</comment>
<feature type="transmembrane region" description="Helical" evidence="3">
    <location>
        <begin position="64"/>
        <end position="83"/>
    </location>
</feature>
<feature type="region of interest" description="Disordered" evidence="2">
    <location>
        <begin position="654"/>
        <end position="689"/>
    </location>
</feature>
<evidence type="ECO:0000256" key="2">
    <source>
        <dbReference type="SAM" id="MobiDB-lite"/>
    </source>
</evidence>
<sequence>MAETPERQTLPGRRFARLARTRLATRVVMLVERLWPLVLPVLVVASVFLSLSWFGLFRLMPDGLRLGVLAGLGVAGLAALWPLRRFRRPTSVEIDRRIERTNRLEHEPVATQTDRPAGQADGFATALWREHQKRMADRLDNLHGDLPQTRVPERDPWGLRAAAALFLVTAAAFSTGPYGGTLLDAFRTHGGAEIVPPRIDAWVTPPAYTGRAPIYLTAEANRQTEHFTVPQGSILALRITGGTGTETLSLTDATGGETLIEPEGASQAEAASTANAARRFSRTLDSDGELTLKRGDTEIEGWLFAITPDAPPQIRFSEDPKRAVNGTLELAYEIEDDYGAASAEALFEQKIAAPDARPLYEAPDLPLSLPRRDGRSIAAKTSRDLTEHPWAGSAVALTLKATDAAGQEARSEVKDLVMPERIFTNPLAKALVEQRRILALDANRKPRVLALMDAVLTWPEETLQNLSHFLGVSGARTRLDMAETDDQLRGVVDYLWEIALVIEDGDLTAAERRLRQAQEALKQALENGASEEEIARLMDELRSAMQEFLREFAERAQQNPDLAEQMPQNGQMLSQNDLERMLDQIEDLAKSGAHEQARDLLSQLENMMNNLQAGRSQQGQQGGQQSEMRRQMDELGNLMRRQQELMNETFRMDQMQRGQRGQQGEGQQGQQGQGQQGQEPGQGQQGMTSEEFAEAMRGLQQGQGGLRGDLESLLKGLEGLGIKPGEGFGEAGEAMGQAEGSLGEGQGEQAVGEQGRALEALRRGAQDMMNQMQQAMRGEQGGGEQGFRESNNGRDPLGRPQATTGPDFGDSVQVPDEIDTQRARQILDAIRKRLGDALSPALEKEYLERLLDMR</sequence>
<keyword evidence="5" id="KW-1185">Reference proteome</keyword>
<reference evidence="4 5" key="1">
    <citation type="journal article" date="2012" name="J. Bacteriol.">
        <title>Genome Sequence of Nitratireductor pacificus Type Strain pht-3B.</title>
        <authorList>
            <person name="Lai Q."/>
            <person name="Li G."/>
            <person name="Shao Z."/>
        </authorList>
    </citation>
    <scope>NUCLEOTIDE SEQUENCE [LARGE SCALE GENOMIC DNA]</scope>
    <source>
        <strain evidence="5">pht-3B</strain>
    </source>
</reference>
<dbReference type="EMBL" id="AMRM01000019">
    <property type="protein sequence ID" value="EKF17795.1"/>
    <property type="molecule type" value="Genomic_DNA"/>
</dbReference>
<organism evidence="4 5">
    <name type="scientific">Nitratireductor pacificus pht-3B</name>
    <dbReference type="NCBI Taxonomy" id="391937"/>
    <lineage>
        <taxon>Bacteria</taxon>
        <taxon>Pseudomonadati</taxon>
        <taxon>Pseudomonadota</taxon>
        <taxon>Alphaproteobacteria</taxon>
        <taxon>Hyphomicrobiales</taxon>
        <taxon>Phyllobacteriaceae</taxon>
        <taxon>Nitratireductor</taxon>
    </lineage>
</organism>
<feature type="compositionally biased region" description="Low complexity" evidence="2">
    <location>
        <begin position="731"/>
        <end position="740"/>
    </location>
</feature>
<accession>K2M9V3</accession>
<keyword evidence="3" id="KW-0812">Transmembrane</keyword>
<dbReference type="eggNOG" id="COG4477">
    <property type="taxonomic scope" value="Bacteria"/>
</dbReference>
<dbReference type="NCBIfam" id="TIGR02302">
    <property type="entry name" value="aProt_lowcomp"/>
    <property type="match status" value="1"/>
</dbReference>
<dbReference type="InterPro" id="IPR012683">
    <property type="entry name" value="CHP02302_TM"/>
</dbReference>
<feature type="region of interest" description="Disordered" evidence="2">
    <location>
        <begin position="774"/>
        <end position="820"/>
    </location>
</feature>
<feature type="region of interest" description="Disordered" evidence="2">
    <location>
        <begin position="724"/>
        <end position="752"/>
    </location>
</feature>
<feature type="compositionally biased region" description="Gly residues" evidence="2">
    <location>
        <begin position="661"/>
        <end position="675"/>
    </location>
</feature>
<name>K2M9V3_9HYPH</name>